<dbReference type="Proteomes" id="UP000684084">
    <property type="component" value="Unassembled WGS sequence"/>
</dbReference>
<evidence type="ECO:0000313" key="2">
    <source>
        <dbReference type="EMBL" id="CAB5379388.1"/>
    </source>
</evidence>
<organism evidence="2 3">
    <name type="scientific">Rhizophagus irregularis</name>
    <dbReference type="NCBI Taxonomy" id="588596"/>
    <lineage>
        <taxon>Eukaryota</taxon>
        <taxon>Fungi</taxon>
        <taxon>Fungi incertae sedis</taxon>
        <taxon>Mucoromycota</taxon>
        <taxon>Glomeromycotina</taxon>
        <taxon>Glomeromycetes</taxon>
        <taxon>Glomerales</taxon>
        <taxon>Glomeraceae</taxon>
        <taxon>Rhizophagus</taxon>
    </lineage>
</organism>
<reference evidence="2" key="1">
    <citation type="submission" date="2020-05" db="EMBL/GenBank/DDBJ databases">
        <authorList>
            <person name="Rincon C."/>
            <person name="Sanders R I."/>
            <person name="Robbins C."/>
            <person name="Chaturvedi A."/>
        </authorList>
    </citation>
    <scope>NUCLEOTIDE SEQUENCE</scope>
    <source>
        <strain evidence="2">CHB12</strain>
    </source>
</reference>
<name>A0A915ZJN9_9GLOM</name>
<dbReference type="AlphaFoldDB" id="A0A915ZJN9"/>
<keyword evidence="1" id="KW-0472">Membrane</keyword>
<evidence type="ECO:0000313" key="3">
    <source>
        <dbReference type="Proteomes" id="UP000684084"/>
    </source>
</evidence>
<comment type="caution">
    <text evidence="2">The sequence shown here is derived from an EMBL/GenBank/DDBJ whole genome shotgun (WGS) entry which is preliminary data.</text>
</comment>
<keyword evidence="1" id="KW-0812">Transmembrane</keyword>
<keyword evidence="1" id="KW-1133">Transmembrane helix</keyword>
<protein>
    <submittedName>
        <fullName evidence="2">Uncharacterized protein</fullName>
    </submittedName>
</protein>
<proteinExistence type="predicted"/>
<feature type="transmembrane region" description="Helical" evidence="1">
    <location>
        <begin position="12"/>
        <end position="29"/>
    </location>
</feature>
<dbReference type="OrthoDB" id="10347067at2759"/>
<evidence type="ECO:0000256" key="1">
    <source>
        <dbReference type="SAM" id="Phobius"/>
    </source>
</evidence>
<accession>A0A915ZJN9</accession>
<sequence>MIFFLLKKILHLFYVFFFIIIIHLIIIASERKIRSWNFRTENTDRDGTIRKIPIETEQYVIQYIIRVEYILQT</sequence>
<dbReference type="EMBL" id="CAGKOT010000040">
    <property type="protein sequence ID" value="CAB5379388.1"/>
    <property type="molecule type" value="Genomic_DNA"/>
</dbReference>
<gene>
    <name evidence="2" type="ORF">CHRIB12_LOCUS16608</name>
</gene>